<dbReference type="EMBL" id="JAQQWK010000010">
    <property type="protein sequence ID" value="KAK8029569.1"/>
    <property type="molecule type" value="Genomic_DNA"/>
</dbReference>
<evidence type="ECO:0000313" key="1">
    <source>
        <dbReference type="EMBL" id="KAK8029569.1"/>
    </source>
</evidence>
<organism evidence="1 2">
    <name type="scientific">Apiospora rasikravindrae</name>
    <dbReference type="NCBI Taxonomy" id="990691"/>
    <lineage>
        <taxon>Eukaryota</taxon>
        <taxon>Fungi</taxon>
        <taxon>Dikarya</taxon>
        <taxon>Ascomycota</taxon>
        <taxon>Pezizomycotina</taxon>
        <taxon>Sordariomycetes</taxon>
        <taxon>Xylariomycetidae</taxon>
        <taxon>Amphisphaeriales</taxon>
        <taxon>Apiosporaceae</taxon>
        <taxon>Apiospora</taxon>
    </lineage>
</organism>
<dbReference type="Proteomes" id="UP001444661">
    <property type="component" value="Unassembled WGS sequence"/>
</dbReference>
<comment type="caution">
    <text evidence="1">The sequence shown here is derived from an EMBL/GenBank/DDBJ whole genome shotgun (WGS) entry which is preliminary data.</text>
</comment>
<proteinExistence type="predicted"/>
<keyword evidence="2" id="KW-1185">Reference proteome</keyword>
<gene>
    <name evidence="1" type="ORF">PG993_010860</name>
</gene>
<accession>A0ABR1SCK8</accession>
<name>A0ABR1SCK8_9PEZI</name>
<evidence type="ECO:0000313" key="2">
    <source>
        <dbReference type="Proteomes" id="UP001444661"/>
    </source>
</evidence>
<reference evidence="1 2" key="1">
    <citation type="submission" date="2023-01" db="EMBL/GenBank/DDBJ databases">
        <title>Analysis of 21 Apiospora genomes using comparative genomics revels a genus with tremendous synthesis potential of carbohydrate active enzymes and secondary metabolites.</title>
        <authorList>
            <person name="Sorensen T."/>
        </authorList>
    </citation>
    <scope>NUCLEOTIDE SEQUENCE [LARGE SCALE GENOMIC DNA]</scope>
    <source>
        <strain evidence="1 2">CBS 33761</strain>
    </source>
</reference>
<protein>
    <submittedName>
        <fullName evidence="1">Uncharacterized protein</fullName>
    </submittedName>
</protein>
<sequence>MGQHPFRPVICHEARYLPRAAEVCHAPGPNTLLTVGFDRRIHSEAFQPNIGGNFNCRIQYTGTDSHLHKAQSKSNHHTIPDDWFGLLGFDFDVPHYTIKHDPAVTIP</sequence>